<organism evidence="1 2">
    <name type="scientific">Meloidogyne graminicola</name>
    <dbReference type="NCBI Taxonomy" id="189291"/>
    <lineage>
        <taxon>Eukaryota</taxon>
        <taxon>Metazoa</taxon>
        <taxon>Ecdysozoa</taxon>
        <taxon>Nematoda</taxon>
        <taxon>Chromadorea</taxon>
        <taxon>Rhabditida</taxon>
        <taxon>Tylenchina</taxon>
        <taxon>Tylenchomorpha</taxon>
        <taxon>Tylenchoidea</taxon>
        <taxon>Meloidogynidae</taxon>
        <taxon>Meloidogyninae</taxon>
        <taxon>Meloidogyne</taxon>
    </lineage>
</organism>
<sequence length="27" mass="3248">MTQKSFMTIFVHDVLSEPKDLTKKFYI</sequence>
<dbReference type="EMBL" id="JABEBT010000082">
    <property type="protein sequence ID" value="KAF7633189.1"/>
    <property type="molecule type" value="Genomic_DNA"/>
</dbReference>
<evidence type="ECO:0000313" key="1">
    <source>
        <dbReference type="EMBL" id="KAF7633189.1"/>
    </source>
</evidence>
<reference evidence="1" key="1">
    <citation type="journal article" date="2020" name="Ecol. Evol.">
        <title>Genome structure and content of the rice root-knot nematode (Meloidogyne graminicola).</title>
        <authorList>
            <person name="Phan N.T."/>
            <person name="Danchin E.G.J."/>
            <person name="Klopp C."/>
            <person name="Perfus-Barbeoch L."/>
            <person name="Kozlowski D.K."/>
            <person name="Koutsovoulos G.D."/>
            <person name="Lopez-Roques C."/>
            <person name="Bouchez O."/>
            <person name="Zahm M."/>
            <person name="Besnard G."/>
            <person name="Bellafiore S."/>
        </authorList>
    </citation>
    <scope>NUCLEOTIDE SEQUENCE</scope>
    <source>
        <strain evidence="1">VN-18</strain>
    </source>
</reference>
<dbReference type="Proteomes" id="UP000605970">
    <property type="component" value="Unassembled WGS sequence"/>
</dbReference>
<protein>
    <submittedName>
        <fullName evidence="1">Uncharacterized protein</fullName>
    </submittedName>
</protein>
<comment type="caution">
    <text evidence="1">The sequence shown here is derived from an EMBL/GenBank/DDBJ whole genome shotgun (WGS) entry which is preliminary data.</text>
</comment>
<dbReference type="AlphaFoldDB" id="A0A8S9ZIN6"/>
<keyword evidence="2" id="KW-1185">Reference proteome</keyword>
<evidence type="ECO:0000313" key="2">
    <source>
        <dbReference type="Proteomes" id="UP000605970"/>
    </source>
</evidence>
<proteinExistence type="predicted"/>
<name>A0A8S9ZIN6_9BILA</name>
<accession>A0A8S9ZIN6</accession>
<gene>
    <name evidence="1" type="ORF">Mgra_00007377</name>
</gene>